<evidence type="ECO:0000313" key="2">
    <source>
        <dbReference type="Proteomes" id="UP001607302"/>
    </source>
</evidence>
<evidence type="ECO:0008006" key="3">
    <source>
        <dbReference type="Google" id="ProtNLM"/>
    </source>
</evidence>
<proteinExistence type="predicted"/>
<sequence>MNDRKMDISLKCKLVWGRMGHEGIVGVISGMLPKFLCLMRSAKANTIILVEVGFVIAVVKGFHSFNKHMLNYGYRPSSYSNHRSYRNTTTINYLKSTRI</sequence>
<comment type="caution">
    <text evidence="1">The sequence shown here is derived from an EMBL/GenBank/DDBJ whole genome shotgun (WGS) entry which is preliminary data.</text>
</comment>
<name>A0ABD2A9M0_VESSQ</name>
<organism evidence="1 2">
    <name type="scientific">Vespula squamosa</name>
    <name type="common">Southern yellow jacket</name>
    <name type="synonym">Wasp</name>
    <dbReference type="NCBI Taxonomy" id="30214"/>
    <lineage>
        <taxon>Eukaryota</taxon>
        <taxon>Metazoa</taxon>
        <taxon>Ecdysozoa</taxon>
        <taxon>Arthropoda</taxon>
        <taxon>Hexapoda</taxon>
        <taxon>Insecta</taxon>
        <taxon>Pterygota</taxon>
        <taxon>Neoptera</taxon>
        <taxon>Endopterygota</taxon>
        <taxon>Hymenoptera</taxon>
        <taxon>Apocrita</taxon>
        <taxon>Aculeata</taxon>
        <taxon>Vespoidea</taxon>
        <taxon>Vespidae</taxon>
        <taxon>Vespinae</taxon>
        <taxon>Vespula</taxon>
    </lineage>
</organism>
<gene>
    <name evidence="1" type="ORF">V1478_014161</name>
</gene>
<reference evidence="1 2" key="1">
    <citation type="journal article" date="2024" name="Ann. Entomol. Soc. Am.">
        <title>Genomic analyses of the southern and eastern yellowjacket wasps (Hymenoptera: Vespidae) reveal evolutionary signatures of social life.</title>
        <authorList>
            <person name="Catto M.A."/>
            <person name="Caine P.B."/>
            <person name="Orr S.E."/>
            <person name="Hunt B.G."/>
            <person name="Goodisman M.A.D."/>
        </authorList>
    </citation>
    <scope>NUCLEOTIDE SEQUENCE [LARGE SCALE GENOMIC DNA]</scope>
    <source>
        <strain evidence="1">233</strain>
        <tissue evidence="1">Head and thorax</tissue>
    </source>
</reference>
<dbReference type="AlphaFoldDB" id="A0ABD2A9M0"/>
<evidence type="ECO:0000313" key="1">
    <source>
        <dbReference type="EMBL" id="KAL2716485.1"/>
    </source>
</evidence>
<protein>
    <recommendedName>
        <fullName evidence="3">Transmembrane protein</fullName>
    </recommendedName>
</protein>
<keyword evidence="2" id="KW-1185">Reference proteome</keyword>
<accession>A0ABD2A9M0</accession>
<dbReference type="EMBL" id="JAUDFV010000154">
    <property type="protein sequence ID" value="KAL2716485.1"/>
    <property type="molecule type" value="Genomic_DNA"/>
</dbReference>
<dbReference type="Proteomes" id="UP001607302">
    <property type="component" value="Unassembled WGS sequence"/>
</dbReference>